<sequence length="127" mass="14807">MGENAIKTDLMNRYTGVDNVRRLFFDENHQLPKSSIEVDFTSATDARKILQDGHIIINDICRRVYAKTKLIYGQSFYRTAPSENREEIITKPISEQDILNRFEQQKKHLLHVMNSLEAKLNNVIDVQ</sequence>
<dbReference type="OrthoDB" id="10437664at2759"/>
<organism evidence="2 4">
    <name type="scientific">Adineta ricciae</name>
    <name type="common">Rotifer</name>
    <dbReference type="NCBI Taxonomy" id="249248"/>
    <lineage>
        <taxon>Eukaryota</taxon>
        <taxon>Metazoa</taxon>
        <taxon>Spiralia</taxon>
        <taxon>Gnathifera</taxon>
        <taxon>Rotifera</taxon>
        <taxon>Eurotatoria</taxon>
        <taxon>Bdelloidea</taxon>
        <taxon>Adinetida</taxon>
        <taxon>Adinetidae</taxon>
        <taxon>Adineta</taxon>
    </lineage>
</organism>
<evidence type="ECO:0000313" key="1">
    <source>
        <dbReference type="EMBL" id="CAF0863570.1"/>
    </source>
</evidence>
<proteinExistence type="predicted"/>
<evidence type="ECO:0000313" key="3">
    <source>
        <dbReference type="Proteomes" id="UP000663828"/>
    </source>
</evidence>
<comment type="caution">
    <text evidence="2">The sequence shown here is derived from an EMBL/GenBank/DDBJ whole genome shotgun (WGS) entry which is preliminary data.</text>
</comment>
<reference evidence="2" key="1">
    <citation type="submission" date="2021-02" db="EMBL/GenBank/DDBJ databases">
        <authorList>
            <person name="Nowell W R."/>
        </authorList>
    </citation>
    <scope>NUCLEOTIDE SEQUENCE</scope>
</reference>
<protein>
    <submittedName>
        <fullName evidence="2">Uncharacterized protein</fullName>
    </submittedName>
</protein>
<accession>A0A815AM58</accession>
<evidence type="ECO:0000313" key="4">
    <source>
        <dbReference type="Proteomes" id="UP000663852"/>
    </source>
</evidence>
<dbReference type="Proteomes" id="UP000663852">
    <property type="component" value="Unassembled WGS sequence"/>
</dbReference>
<evidence type="ECO:0000313" key="2">
    <source>
        <dbReference type="EMBL" id="CAF1257905.1"/>
    </source>
</evidence>
<keyword evidence="3" id="KW-1185">Reference proteome</keyword>
<gene>
    <name evidence="2" type="ORF">EDS130_LOCUS28350</name>
    <name evidence="1" type="ORF">XAT740_LOCUS6118</name>
</gene>
<name>A0A815AM58_ADIRI</name>
<dbReference type="Proteomes" id="UP000663828">
    <property type="component" value="Unassembled WGS sequence"/>
</dbReference>
<dbReference type="AlphaFoldDB" id="A0A815AM58"/>
<dbReference type="EMBL" id="CAJNOR010000275">
    <property type="protein sequence ID" value="CAF0863570.1"/>
    <property type="molecule type" value="Genomic_DNA"/>
</dbReference>
<dbReference type="EMBL" id="CAJNOJ010000184">
    <property type="protein sequence ID" value="CAF1257905.1"/>
    <property type="molecule type" value="Genomic_DNA"/>
</dbReference>